<keyword evidence="5 6" id="KW-0233">DNA recombination</keyword>
<dbReference type="EMBL" id="MPJW01000146">
    <property type="protein sequence ID" value="OLU38909.1"/>
    <property type="molecule type" value="Genomic_DNA"/>
</dbReference>
<evidence type="ECO:0000313" key="8">
    <source>
        <dbReference type="Proteomes" id="UP000186341"/>
    </source>
</evidence>
<keyword evidence="4 6" id="KW-0238">DNA-binding</keyword>
<comment type="caution">
    <text evidence="7">The sequence shown here is derived from an EMBL/GenBank/DDBJ whole genome shotgun (WGS) entry which is preliminary data.</text>
</comment>
<dbReference type="AlphaFoldDB" id="A0A1U7NFC5"/>
<dbReference type="InterPro" id="IPR001207">
    <property type="entry name" value="Transposase_mutator"/>
</dbReference>
<organism evidence="7 8">
    <name type="scientific">Ileibacterium valens</name>
    <dbReference type="NCBI Taxonomy" id="1862668"/>
    <lineage>
        <taxon>Bacteria</taxon>
        <taxon>Bacillati</taxon>
        <taxon>Bacillota</taxon>
        <taxon>Erysipelotrichia</taxon>
        <taxon>Erysipelotrichales</taxon>
        <taxon>Erysipelotrichaceae</taxon>
        <taxon>Ileibacterium</taxon>
    </lineage>
</organism>
<proteinExistence type="inferred from homology"/>
<keyword evidence="3 6" id="KW-0815">Transposition</keyword>
<reference evidence="7 8" key="1">
    <citation type="submission" date="2016-11" db="EMBL/GenBank/DDBJ databases">
        <title>Description of two novel members of the family Erysipelotrichaceae: Ileibacterium lipovorans gen. nov., sp. nov. and Dubosiella newyorkensis, gen. nov., sp. nov.</title>
        <authorList>
            <person name="Cox L.M."/>
            <person name="Sohn J."/>
            <person name="Tyrrell K.L."/>
            <person name="Citron D.M."/>
            <person name="Lawson P.A."/>
            <person name="Patel N.B."/>
            <person name="Iizumi T."/>
            <person name="Perez-Perez G.I."/>
            <person name="Goldstein E.J."/>
            <person name="Blaser M.J."/>
        </authorList>
    </citation>
    <scope>NUCLEOTIDE SEQUENCE [LARGE SCALE GENOMIC DNA]</scope>
    <source>
        <strain evidence="7 8">NYU-BL-A3</strain>
    </source>
</reference>
<dbReference type="RefSeq" id="WP_075819863.1">
    <property type="nucleotide sequence ID" value="NZ_CAJUTZ010000093.1"/>
</dbReference>
<dbReference type="Proteomes" id="UP000186341">
    <property type="component" value="Unassembled WGS sequence"/>
</dbReference>
<evidence type="ECO:0000313" key="7">
    <source>
        <dbReference type="EMBL" id="OLU38909.1"/>
    </source>
</evidence>
<dbReference type="GeneID" id="82203051"/>
<evidence type="ECO:0000256" key="1">
    <source>
        <dbReference type="ARBA" id="ARBA00002190"/>
    </source>
</evidence>
<keyword evidence="6" id="KW-0814">Transposable element</keyword>
<evidence type="ECO:0000256" key="6">
    <source>
        <dbReference type="RuleBase" id="RU365089"/>
    </source>
</evidence>
<accession>A0A1U7NFC5</accession>
<comment type="function">
    <text evidence="1 6">Required for the transposition of the insertion element.</text>
</comment>
<dbReference type="OrthoDB" id="9779930at2"/>
<dbReference type="GO" id="GO:0006313">
    <property type="term" value="P:DNA transposition"/>
    <property type="evidence" value="ECO:0007669"/>
    <property type="project" value="UniProtKB-UniRule"/>
</dbReference>
<comment type="similarity">
    <text evidence="2 6">Belongs to the transposase mutator family.</text>
</comment>
<keyword evidence="8" id="KW-1185">Reference proteome</keyword>
<dbReference type="PANTHER" id="PTHR33217">
    <property type="entry name" value="TRANSPOSASE FOR INSERTION SEQUENCE ELEMENT IS1081"/>
    <property type="match status" value="1"/>
</dbReference>
<sequence>MKMKEDPVISLSLDENSDPVLLENARNYLSRTLNRLMMVELTEFLGYEKSARSKQPNARNGFYRRPLKTPLGLIEVKIPRDRLGQFTPSIFPKYSRDNEKAGVLAYDLCQAGFGQMEMYILAQKHFGIRYSERAQSEMYEIITEEIDHLQKEIRQENREVPAH</sequence>
<dbReference type="PANTHER" id="PTHR33217:SF8">
    <property type="entry name" value="MUTATOR FAMILY TRANSPOSASE"/>
    <property type="match status" value="1"/>
</dbReference>
<evidence type="ECO:0000256" key="4">
    <source>
        <dbReference type="ARBA" id="ARBA00023125"/>
    </source>
</evidence>
<evidence type="ECO:0000256" key="5">
    <source>
        <dbReference type="ARBA" id="ARBA00023172"/>
    </source>
</evidence>
<dbReference type="GO" id="GO:0004803">
    <property type="term" value="F:transposase activity"/>
    <property type="evidence" value="ECO:0007669"/>
    <property type="project" value="UniProtKB-UniRule"/>
</dbReference>
<evidence type="ECO:0000256" key="3">
    <source>
        <dbReference type="ARBA" id="ARBA00022578"/>
    </source>
</evidence>
<evidence type="ECO:0000256" key="2">
    <source>
        <dbReference type="ARBA" id="ARBA00010961"/>
    </source>
</evidence>
<protein>
    <recommendedName>
        <fullName evidence="6">Mutator family transposase</fullName>
    </recommendedName>
</protein>
<dbReference type="Pfam" id="PF00872">
    <property type="entry name" value="Transposase_mut"/>
    <property type="match status" value="1"/>
</dbReference>
<gene>
    <name evidence="7" type="ORF">BO222_07625</name>
</gene>
<dbReference type="GO" id="GO:0003677">
    <property type="term" value="F:DNA binding"/>
    <property type="evidence" value="ECO:0007669"/>
    <property type="project" value="UniProtKB-UniRule"/>
</dbReference>
<name>A0A1U7NFC5_9FIRM</name>